<comment type="pathway">
    <text evidence="6">Polyol metabolism; glycerol degradation via glycerol kinase pathway; sn-glycerol 3-phosphate from glycerol: step 1/1.</text>
</comment>
<comment type="function">
    <text evidence="6">Key enzyme in the regulation of glycerol uptake and metabolism. Catalyzes the phosphorylation of glycerol to yield sn-glycerol 3-phosphate.</text>
</comment>
<feature type="binding site" evidence="6">
    <location>
        <position position="307"/>
    </location>
    <ligand>
        <name>ADP</name>
        <dbReference type="ChEBI" id="CHEBI:456216"/>
    </ligand>
</feature>
<dbReference type="RefSeq" id="WP_216438418.1">
    <property type="nucleotide sequence ID" value="NZ_JAHLQF010000002.1"/>
</dbReference>
<comment type="catalytic activity">
    <reaction evidence="6">
        <text>glycerol + ATP = sn-glycerol 3-phosphate + ADP + H(+)</text>
        <dbReference type="Rhea" id="RHEA:21644"/>
        <dbReference type="ChEBI" id="CHEBI:15378"/>
        <dbReference type="ChEBI" id="CHEBI:17754"/>
        <dbReference type="ChEBI" id="CHEBI:30616"/>
        <dbReference type="ChEBI" id="CHEBI:57597"/>
        <dbReference type="ChEBI" id="CHEBI:456216"/>
        <dbReference type="EC" id="2.7.1.30"/>
    </reaction>
</comment>
<proteinExistence type="inferred from homology"/>
<keyword evidence="3 6" id="KW-0418">Kinase</keyword>
<feature type="binding site" evidence="6">
    <location>
        <position position="12"/>
    </location>
    <ligand>
        <name>ADP</name>
        <dbReference type="ChEBI" id="CHEBI:456216"/>
    </ligand>
</feature>
<dbReference type="NCBIfam" id="NF000756">
    <property type="entry name" value="PRK00047.1"/>
    <property type="match status" value="1"/>
</dbReference>
<feature type="binding site" evidence="6">
    <location>
        <position position="12"/>
    </location>
    <ligand>
        <name>sn-glycerol 3-phosphate</name>
        <dbReference type="ChEBI" id="CHEBI:57597"/>
    </ligand>
</feature>
<evidence type="ECO:0000256" key="1">
    <source>
        <dbReference type="ARBA" id="ARBA00022679"/>
    </source>
</evidence>
<dbReference type="InterPro" id="IPR018484">
    <property type="entry name" value="FGGY_N"/>
</dbReference>
<evidence type="ECO:0000313" key="11">
    <source>
        <dbReference type="Proteomes" id="UP000726170"/>
    </source>
</evidence>
<evidence type="ECO:0000256" key="6">
    <source>
        <dbReference type="HAMAP-Rule" id="MF_00186"/>
    </source>
</evidence>
<feature type="binding site" evidence="6">
    <location>
        <position position="12"/>
    </location>
    <ligand>
        <name>ATP</name>
        <dbReference type="ChEBI" id="CHEBI:30616"/>
    </ligand>
</feature>
<dbReference type="PANTHER" id="PTHR10196">
    <property type="entry name" value="SUGAR KINASE"/>
    <property type="match status" value="1"/>
</dbReference>
<reference evidence="10 11" key="1">
    <citation type="submission" date="2021-06" db="EMBL/GenBank/DDBJ databases">
        <authorList>
            <person name="Sun Q."/>
            <person name="Li D."/>
        </authorList>
    </citation>
    <scope>NUCLEOTIDE SEQUENCE [LARGE SCALE GENOMIC DNA]</scope>
    <source>
        <strain evidence="10 11">MSJ-11</strain>
    </source>
</reference>
<dbReference type="InterPro" id="IPR018485">
    <property type="entry name" value="FGGY_C"/>
</dbReference>
<dbReference type="PROSITE" id="PS00445">
    <property type="entry name" value="FGGY_KINASES_2"/>
    <property type="match status" value="1"/>
</dbReference>
<keyword evidence="1 6" id="KW-0808">Transferase</keyword>
<sequence length="496" mass="55834">MDKKILVIDQGTTGSRAIVFDDNGDRVSMCYEEHTQIYPQAGWMEHNPLEVWDVTIKVAREALVKANLTGKDISCIGITNQRETTTIWDKNTGKPLYNSIVWGCRRSSPLCTKLIKEGYSSIFNEKTGLVIDPVYSATKIKWIIDNVPEAREKIKKGEGIFGTIDTWLLWKLTKGRVHATDYSNASRTLLFNVHTLEWDKELLWILDIPEEIFPEVKPSVNFYGYADKEWFGCEIPITGIAGDQQAALFGQTCFEEGSAKNTYGTSAVPLMFTGEKITKSDKGLLTLAWGIDEKVNYAMGASIFIAGAAVQWLRDGLKIIESSKDVEKMVLSVPDNGGIYFVPAFTGLGAPHWDMYSRGLIIGLTSSVTRAHLVRATVESLAYQVKDLLDEMEKESKIKLRELKVDGGAANNDFLLQFQADMLNCKVIRPKDIETTSLGAAYLAGLGNGVWKNQSEIKEKWKVDKIFYPQMKDEDREALYYKWKKAVQRSKEWLDG</sequence>
<feature type="binding site" evidence="6">
    <location>
        <position position="412"/>
    </location>
    <ligand>
        <name>ADP</name>
        <dbReference type="ChEBI" id="CHEBI:456216"/>
    </ligand>
</feature>
<evidence type="ECO:0000259" key="8">
    <source>
        <dbReference type="Pfam" id="PF00370"/>
    </source>
</evidence>
<dbReference type="Pfam" id="PF02782">
    <property type="entry name" value="FGGY_C"/>
    <property type="match status" value="1"/>
</dbReference>
<feature type="domain" description="Carbohydrate kinase FGGY C-terminal" evidence="9">
    <location>
        <begin position="260"/>
        <end position="445"/>
    </location>
</feature>
<keyword evidence="2 6" id="KW-0547">Nucleotide-binding</keyword>
<feature type="binding site" evidence="6">
    <location>
        <position position="243"/>
    </location>
    <ligand>
        <name>glycerol</name>
        <dbReference type="ChEBI" id="CHEBI:17754"/>
    </ligand>
</feature>
<feature type="binding site" evidence="6">
    <location>
        <position position="244"/>
    </location>
    <ligand>
        <name>glycerol</name>
        <dbReference type="ChEBI" id="CHEBI:17754"/>
    </ligand>
</feature>
<dbReference type="Proteomes" id="UP000726170">
    <property type="component" value="Unassembled WGS sequence"/>
</dbReference>
<dbReference type="InterPro" id="IPR005999">
    <property type="entry name" value="Glycerol_kin"/>
</dbReference>
<accession>A0ABS6EFC4</accession>
<dbReference type="EC" id="2.7.1.30" evidence="6"/>
<evidence type="ECO:0000259" key="9">
    <source>
        <dbReference type="Pfam" id="PF02782"/>
    </source>
</evidence>
<comment type="caution">
    <text evidence="6">Lacks conserved residue(s) required for the propagation of feature annotation.</text>
</comment>
<organism evidence="10 11">
    <name type="scientific">Clostridium mobile</name>
    <dbReference type="NCBI Taxonomy" id="2841512"/>
    <lineage>
        <taxon>Bacteria</taxon>
        <taxon>Bacillati</taxon>
        <taxon>Bacillota</taxon>
        <taxon>Clostridia</taxon>
        <taxon>Eubacteriales</taxon>
        <taxon>Clostridiaceae</taxon>
        <taxon>Clostridium</taxon>
    </lineage>
</organism>
<gene>
    <name evidence="6 10" type="primary">glpK</name>
    <name evidence="10" type="ORF">KQI86_06220</name>
</gene>
<feature type="binding site" evidence="6">
    <location>
        <position position="13"/>
    </location>
    <ligand>
        <name>ATP</name>
        <dbReference type="ChEBI" id="CHEBI:30616"/>
    </ligand>
</feature>
<feature type="domain" description="Carbohydrate kinase FGGY N-terminal" evidence="8">
    <location>
        <begin position="5"/>
        <end position="250"/>
    </location>
</feature>
<evidence type="ECO:0000256" key="3">
    <source>
        <dbReference type="ARBA" id="ARBA00022777"/>
    </source>
</evidence>
<dbReference type="GO" id="GO:0004370">
    <property type="term" value="F:glycerol kinase activity"/>
    <property type="evidence" value="ECO:0007669"/>
    <property type="project" value="UniProtKB-EC"/>
</dbReference>
<name>A0ABS6EFC4_9CLOT</name>
<feature type="binding site" evidence="6">
    <location>
        <position position="265"/>
    </location>
    <ligand>
        <name>ATP</name>
        <dbReference type="ChEBI" id="CHEBI:30616"/>
    </ligand>
</feature>
<feature type="binding site" evidence="6">
    <location>
        <position position="82"/>
    </location>
    <ligand>
        <name>glycerol</name>
        <dbReference type="ChEBI" id="CHEBI:17754"/>
    </ligand>
</feature>
<feature type="binding site" evidence="6">
    <location>
        <position position="408"/>
    </location>
    <ligand>
        <name>ADP</name>
        <dbReference type="ChEBI" id="CHEBI:456216"/>
    </ligand>
</feature>
<evidence type="ECO:0000256" key="4">
    <source>
        <dbReference type="ARBA" id="ARBA00022798"/>
    </source>
</evidence>
<feature type="binding site" evidence="6">
    <location>
        <position position="83"/>
    </location>
    <ligand>
        <name>sn-glycerol 3-phosphate</name>
        <dbReference type="ChEBI" id="CHEBI:57597"/>
    </ligand>
</feature>
<comment type="caution">
    <text evidence="10">The sequence shown here is derived from an EMBL/GenBank/DDBJ whole genome shotgun (WGS) entry which is preliminary data.</text>
</comment>
<feature type="binding site" evidence="6">
    <location>
        <position position="83"/>
    </location>
    <ligand>
        <name>glycerol</name>
        <dbReference type="ChEBI" id="CHEBI:17754"/>
    </ligand>
</feature>
<keyword evidence="4 6" id="KW-0319">Glycerol metabolism</keyword>
<dbReference type="HAMAP" id="MF_00186">
    <property type="entry name" value="Glycerol_kin"/>
    <property type="match status" value="1"/>
</dbReference>
<keyword evidence="11" id="KW-1185">Reference proteome</keyword>
<comment type="similarity">
    <text evidence="6 7">Belongs to the FGGY kinase family.</text>
</comment>
<dbReference type="Pfam" id="PF00370">
    <property type="entry name" value="FGGY_N"/>
    <property type="match status" value="1"/>
</dbReference>
<dbReference type="InterPro" id="IPR018483">
    <property type="entry name" value="Carb_kinase_FGGY_CS"/>
</dbReference>
<comment type="activity regulation">
    <text evidence="6">Activated by phosphorylation and inhibited by fructose 1,6-bisphosphate (FBP).</text>
</comment>
<feature type="binding site" evidence="6">
    <location>
        <position position="82"/>
    </location>
    <ligand>
        <name>sn-glycerol 3-phosphate</name>
        <dbReference type="ChEBI" id="CHEBI:57597"/>
    </ligand>
</feature>
<feature type="binding site" evidence="6">
    <location>
        <position position="243"/>
    </location>
    <ligand>
        <name>sn-glycerol 3-phosphate</name>
        <dbReference type="ChEBI" id="CHEBI:57597"/>
    </ligand>
</feature>
<feature type="binding site" evidence="6">
    <location>
        <position position="16"/>
    </location>
    <ligand>
        <name>ADP</name>
        <dbReference type="ChEBI" id="CHEBI:456216"/>
    </ligand>
</feature>
<dbReference type="PANTHER" id="PTHR10196:SF69">
    <property type="entry name" value="GLYCEROL KINASE"/>
    <property type="match status" value="1"/>
</dbReference>
<feature type="binding site" evidence="6">
    <location>
        <position position="311"/>
    </location>
    <ligand>
        <name>ATP</name>
        <dbReference type="ChEBI" id="CHEBI:30616"/>
    </ligand>
</feature>
<comment type="subunit">
    <text evidence="6">Homotetramer and homodimer (in equilibrium).</text>
</comment>
<dbReference type="InterPro" id="IPR000577">
    <property type="entry name" value="Carb_kinase_FGGY"/>
</dbReference>
<evidence type="ECO:0000256" key="5">
    <source>
        <dbReference type="ARBA" id="ARBA00022840"/>
    </source>
</evidence>
<evidence type="ECO:0000313" key="10">
    <source>
        <dbReference type="EMBL" id="MBU5483918.1"/>
    </source>
</evidence>
<dbReference type="PIRSF" id="PIRSF000538">
    <property type="entry name" value="GlpK"/>
    <property type="match status" value="1"/>
</dbReference>
<protein>
    <recommendedName>
        <fullName evidence="6">Glycerol kinase</fullName>
        <ecNumber evidence="6">2.7.1.30</ecNumber>
    </recommendedName>
    <alternativeName>
        <fullName evidence="6">ATP:glycerol 3-phosphotransferase</fullName>
    </alternativeName>
    <alternativeName>
        <fullName evidence="6">Glycerokinase</fullName>
        <shortName evidence="6">GK</shortName>
    </alternativeName>
</protein>
<keyword evidence="5 6" id="KW-0067">ATP-binding</keyword>
<dbReference type="NCBIfam" id="TIGR01311">
    <property type="entry name" value="glycerol_kin"/>
    <property type="match status" value="1"/>
</dbReference>
<dbReference type="EMBL" id="JAHLQF010000002">
    <property type="protein sequence ID" value="MBU5483918.1"/>
    <property type="molecule type" value="Genomic_DNA"/>
</dbReference>
<feature type="binding site" evidence="6">
    <location>
        <position position="307"/>
    </location>
    <ligand>
        <name>ATP</name>
        <dbReference type="ChEBI" id="CHEBI:30616"/>
    </ligand>
</feature>
<evidence type="ECO:0000256" key="2">
    <source>
        <dbReference type="ARBA" id="ARBA00022741"/>
    </source>
</evidence>
<feature type="binding site" evidence="6">
    <location>
        <position position="265"/>
    </location>
    <ligand>
        <name>ADP</name>
        <dbReference type="ChEBI" id="CHEBI:456216"/>
    </ligand>
</feature>
<evidence type="ECO:0000256" key="7">
    <source>
        <dbReference type="RuleBase" id="RU003733"/>
    </source>
</evidence>
<dbReference type="CDD" id="cd07786">
    <property type="entry name" value="FGGY_EcGK_like"/>
    <property type="match status" value="1"/>
</dbReference>
<feature type="binding site" evidence="6">
    <location>
        <position position="408"/>
    </location>
    <ligand>
        <name>ATP</name>
        <dbReference type="ChEBI" id="CHEBI:30616"/>
    </ligand>
</feature>